<dbReference type="InterPro" id="IPR036322">
    <property type="entry name" value="WD40_repeat_dom_sf"/>
</dbReference>
<dbReference type="GO" id="GO:0033263">
    <property type="term" value="C:CORVET complex"/>
    <property type="evidence" value="ECO:0007669"/>
    <property type="project" value="TreeGrafter"/>
</dbReference>
<dbReference type="InterPro" id="IPR013083">
    <property type="entry name" value="Znf_RING/FYVE/PHD"/>
</dbReference>
<dbReference type="GO" id="GO:0015074">
    <property type="term" value="P:DNA integration"/>
    <property type="evidence" value="ECO:0007669"/>
    <property type="project" value="InterPro"/>
</dbReference>
<dbReference type="EMBL" id="JAUCMX010000025">
    <property type="protein sequence ID" value="KAK3511150.1"/>
    <property type="molecule type" value="Genomic_DNA"/>
</dbReference>
<dbReference type="InterPro" id="IPR036397">
    <property type="entry name" value="RNaseH_sf"/>
</dbReference>
<dbReference type="PANTHER" id="PTHR12616:SF8">
    <property type="entry name" value="VACUOLAR PROTEIN SORTING-ASSOCIATED PROTEIN 8 HOMOLOG"/>
    <property type="match status" value="1"/>
</dbReference>
<evidence type="ECO:0000256" key="2">
    <source>
        <dbReference type="ARBA" id="ARBA00022723"/>
    </source>
</evidence>
<feature type="compositionally biased region" description="Basic and acidic residues" evidence="6">
    <location>
        <begin position="1"/>
        <end position="10"/>
    </location>
</feature>
<evidence type="ECO:0000313" key="9">
    <source>
        <dbReference type="Proteomes" id="UP001274896"/>
    </source>
</evidence>
<dbReference type="InterPro" id="IPR001841">
    <property type="entry name" value="Znf_RING"/>
</dbReference>
<protein>
    <recommendedName>
        <fullName evidence="7">RING-type domain-containing protein</fullName>
    </recommendedName>
</protein>
<dbReference type="Pfam" id="PF01498">
    <property type="entry name" value="HTH_Tnp_Tc3_2"/>
    <property type="match status" value="1"/>
</dbReference>
<evidence type="ECO:0000259" key="7">
    <source>
        <dbReference type="SMART" id="SM00184"/>
    </source>
</evidence>
<feature type="repeat" description="WD" evidence="5">
    <location>
        <begin position="418"/>
        <end position="459"/>
    </location>
</feature>
<proteinExistence type="inferred from homology"/>
<keyword evidence="2" id="KW-0479">Metal-binding</keyword>
<gene>
    <name evidence="8" type="ORF">QTP70_032158</name>
</gene>
<dbReference type="InterPro" id="IPR001680">
    <property type="entry name" value="WD40_rpt"/>
</dbReference>
<dbReference type="GO" id="GO:0006623">
    <property type="term" value="P:protein targeting to vacuole"/>
    <property type="evidence" value="ECO:0007669"/>
    <property type="project" value="InterPro"/>
</dbReference>
<dbReference type="CDD" id="cd16687">
    <property type="entry name" value="RING-H2_Vps8"/>
    <property type="match status" value="1"/>
</dbReference>
<dbReference type="PROSITE" id="PS50082">
    <property type="entry name" value="WD_REPEATS_2"/>
    <property type="match status" value="1"/>
</dbReference>
<dbReference type="GO" id="GO:0006313">
    <property type="term" value="P:DNA transposition"/>
    <property type="evidence" value="ECO:0007669"/>
    <property type="project" value="InterPro"/>
</dbReference>
<dbReference type="GO" id="GO:0008270">
    <property type="term" value="F:zinc ion binding"/>
    <property type="evidence" value="ECO:0007669"/>
    <property type="project" value="UniProtKB-KW"/>
</dbReference>
<feature type="domain" description="RING-type" evidence="7">
    <location>
        <begin position="1528"/>
        <end position="1586"/>
    </location>
</feature>
<keyword evidence="5" id="KW-0853">WD repeat</keyword>
<dbReference type="PANTHER" id="PTHR12616">
    <property type="entry name" value="VACUOLAR PROTEIN SORTING VPS41"/>
    <property type="match status" value="1"/>
</dbReference>
<keyword evidence="3" id="KW-0863">Zinc-finger</keyword>
<dbReference type="Gene3D" id="3.30.420.10">
    <property type="entry name" value="Ribonuclease H-like superfamily/Ribonuclease H"/>
    <property type="match status" value="1"/>
</dbReference>
<evidence type="ECO:0000256" key="1">
    <source>
        <dbReference type="ARBA" id="ARBA00009422"/>
    </source>
</evidence>
<evidence type="ECO:0000256" key="4">
    <source>
        <dbReference type="ARBA" id="ARBA00022833"/>
    </source>
</evidence>
<dbReference type="SMART" id="SM00184">
    <property type="entry name" value="RING"/>
    <property type="match status" value="1"/>
</dbReference>
<dbReference type="GO" id="GO:0030897">
    <property type="term" value="C:HOPS complex"/>
    <property type="evidence" value="ECO:0007669"/>
    <property type="project" value="TreeGrafter"/>
</dbReference>
<dbReference type="Proteomes" id="UP001274896">
    <property type="component" value="Unassembled WGS sequence"/>
</dbReference>
<dbReference type="Gene3D" id="3.30.40.10">
    <property type="entry name" value="Zinc/RING finger domain, C3HC4 (zinc finger)"/>
    <property type="match status" value="1"/>
</dbReference>
<comment type="similarity">
    <text evidence="1">Belongs to the VPS8 family.</text>
</comment>
<dbReference type="GO" id="GO:0005769">
    <property type="term" value="C:early endosome"/>
    <property type="evidence" value="ECO:0007669"/>
    <property type="project" value="TreeGrafter"/>
</dbReference>
<dbReference type="InterPro" id="IPR015943">
    <property type="entry name" value="WD40/YVTN_repeat-like_dom_sf"/>
</dbReference>
<dbReference type="Pfam" id="PF12816">
    <property type="entry name" value="TPR_Vps8"/>
    <property type="match status" value="1"/>
</dbReference>
<dbReference type="GO" id="GO:0034058">
    <property type="term" value="P:endosomal vesicle fusion"/>
    <property type="evidence" value="ECO:0007669"/>
    <property type="project" value="TreeGrafter"/>
</dbReference>
<dbReference type="SUPFAM" id="SSF57850">
    <property type="entry name" value="RING/U-box"/>
    <property type="match status" value="1"/>
</dbReference>
<accession>A0AAE0Q0C7</accession>
<organism evidence="8 9">
    <name type="scientific">Hemibagrus guttatus</name>
    <dbReference type="NCBI Taxonomy" id="175788"/>
    <lineage>
        <taxon>Eukaryota</taxon>
        <taxon>Metazoa</taxon>
        <taxon>Chordata</taxon>
        <taxon>Craniata</taxon>
        <taxon>Vertebrata</taxon>
        <taxon>Euteleostomi</taxon>
        <taxon>Actinopterygii</taxon>
        <taxon>Neopterygii</taxon>
        <taxon>Teleostei</taxon>
        <taxon>Ostariophysi</taxon>
        <taxon>Siluriformes</taxon>
        <taxon>Bagridae</taxon>
        <taxon>Hemibagrus</taxon>
    </lineage>
</organism>
<sequence length="1704" mass="191192">MCRTWSEAKSDTCAGQEDSERGKKKNPRITTKAILMNLGSAGGNISRQTVQWTLHTAGFHGRRPRRTPLLQIRHTKACLAFANAHLDKEEDFWSSVLWSDETKIELFGHNDVAFIWRKKGEDFNPKNTIPTVKHGGGNLMFWGCFSAGGPGNLITVNGTMKKEQYIKILNNNIRQSAEKLGLGHDNDPKHTAKMDQQDAFTMSESPDTRSLVSASSQLNLMEIDAIDDKEFDIPQVDTPPTLESILNEPEDEDEPFVLEDTCLLNTENMDAHSCETSSLASSDSGDRAHLKRRRKAVETNATVHGSVLRHNVLKGISAQIVSAADKVDAGLPTAIVSLPVSSVLYDSALPPPPTVSSVIAVGTSHGLALVFGKHNTTTCVLVLGFILIYSLLTWAQKIQKQTCNQNQALRLCLGTTAMGAEYGAVSALSINHDCTRLLCGFAKGQITMWDLANGKLLRTITDAHPPGTAILHVKFTDLPTLAVCNDSGGSVFELSFSRRVMGMRTCESRCLFSGSKGEVCCVEPLHAAPELKDHPITHYCLLAMASLTKNFYTYPYTKCGHVTMSLCILSVFRQHKQPVVRILVIGLKPSLKVWMTFPYGKTDPASVPQLAWQFVAAQKAVNPILAFCRGDTVHFLLVKKDESGTVHVIKQRQLQLNCDLISLTWLNPRTLVLMDSGEKLHVVDRPSQEELETLDLAEVQLVYNSSHFKSLATGGNVSQALALVGEKACYQSVCSYGGQIVYLGTKSVHVMTLRNWRERVDHLLKQEKFTEALSLAWSFHEGTAKAVLGLFGDPAKRKGVVADKMVEILFQYVDRSLKKCPEQGKIQLLEQHFQDMIPVAVDYCLLLQRTDLLFNQIYSRLVENSVAKGVFLESLEPYILSERIGCLTAPVMRDLLSYFQENGMMESVEGCLVHMDITNLDIQQVVQMCWDNQLYDAMMYVFNSGMNDYISPMEKLFQVIGPPLRDGKPLTDEQVVMGNKLLVYISCCLAGRAYPLGDIPEDLVTQVKNQVFEFLIRLHSLEAVQDEEEVYPYIRTLLHFDTREFLNVLALVRIDSNIKTTNTFEDFKNDKQALEYQQRIVDILLKVMVDNSDFTPSQVGCLFTFLARQLAKPDNTLFVNRKLFDQVLEFLCSPDDDSRHTERQQVLLELLQVGGMVQFDEGRLLTLAEKAEFYQICEFLYEQKHLYDRIIACYLKDPLRKEEVYNYIHNILSMPGYSPEEKQTTWNKSLEHIKDLVSINPAKAGELVAGHFLSEIEAIITALQDDHLVFQFLMHLLNPSDGQKPQAVMNLGPELHELLVDLMCRFSPRQVTPFLKTSQSYRLEETIEITKQHELHEATAYLLEKKGDVQGAFQVLLQESSEPAAQRSEGEEMEVADEDYTPLARVEEALSDIIALCHRSSHGLNQQQREALWFPLLEVMMSPQKFLKGPKAKDTSDALKELTMKVLNSMSSFIALPAIIQRILQDPVYGKGKLAEIQGLILGMLETFNYEQTLLETTTNLLNSDLHWSLAHLRKAVSRGLHPRQDHCNICLQQYKRRQESEEEIIIFSCGHLYHCQCLQRKEQGVVGKDPGLAGDRVHLWSCYKCTSSQGARPGDRLLGEGGRARSTSLAQTKVTSVHRGFATETGRRKELTEVTLDAQQTQAWDQLRCMYRGPPRLAILTELTQSHSSERAGLLNPAHPGTGSIYHSENLSLKLSPPPIVEE</sequence>
<reference evidence="8" key="1">
    <citation type="submission" date="2023-06" db="EMBL/GenBank/DDBJ databases">
        <title>Male Hemibagrus guttatus genome.</title>
        <authorList>
            <person name="Bian C."/>
        </authorList>
    </citation>
    <scope>NUCLEOTIDE SEQUENCE</scope>
    <source>
        <strain evidence="8">Male_cb2023</strain>
        <tissue evidence="8">Muscle</tissue>
    </source>
</reference>
<evidence type="ECO:0000256" key="3">
    <source>
        <dbReference type="ARBA" id="ARBA00022771"/>
    </source>
</evidence>
<dbReference type="SUPFAM" id="SSF50978">
    <property type="entry name" value="WD40 repeat-like"/>
    <property type="match status" value="1"/>
</dbReference>
<dbReference type="InterPro" id="IPR025941">
    <property type="entry name" value="Vps8_central_dom"/>
</dbReference>
<dbReference type="Pfam" id="PF23412">
    <property type="entry name" value="zf_RING_Vps8"/>
    <property type="match status" value="1"/>
</dbReference>
<dbReference type="Pfam" id="PF23556">
    <property type="entry name" value="TPR_Vps41"/>
    <property type="match status" value="1"/>
</dbReference>
<name>A0AAE0Q0C7_9TELE</name>
<keyword evidence="4" id="KW-0862">Zinc</keyword>
<dbReference type="InterPro" id="IPR002492">
    <property type="entry name" value="Transposase_Tc1-like"/>
</dbReference>
<comment type="caution">
    <text evidence="8">The sequence shown here is derived from an EMBL/GenBank/DDBJ whole genome shotgun (WGS) entry which is preliminary data.</text>
</comment>
<evidence type="ECO:0000313" key="8">
    <source>
        <dbReference type="EMBL" id="KAK3511150.1"/>
    </source>
</evidence>
<evidence type="ECO:0000256" key="5">
    <source>
        <dbReference type="PROSITE-ProRule" id="PRU00221"/>
    </source>
</evidence>
<dbReference type="Pfam" id="PF23410">
    <property type="entry name" value="Beta-prop_VPS8"/>
    <property type="match status" value="3"/>
</dbReference>
<keyword evidence="9" id="KW-1185">Reference proteome</keyword>
<dbReference type="Gene3D" id="2.130.10.10">
    <property type="entry name" value="YVTN repeat-like/Quinoprotein amine dehydrogenase"/>
    <property type="match status" value="1"/>
</dbReference>
<dbReference type="InterPro" id="IPR045111">
    <property type="entry name" value="Vps41/Vps8"/>
</dbReference>
<dbReference type="GO" id="GO:0005770">
    <property type="term" value="C:late endosome"/>
    <property type="evidence" value="ECO:0007669"/>
    <property type="project" value="TreeGrafter"/>
</dbReference>
<dbReference type="InterPro" id="IPR056939">
    <property type="entry name" value="Znf_RING_Vps8"/>
</dbReference>
<feature type="region of interest" description="Disordered" evidence="6">
    <location>
        <begin position="1"/>
        <end position="27"/>
    </location>
</feature>
<dbReference type="GO" id="GO:0003677">
    <property type="term" value="F:DNA binding"/>
    <property type="evidence" value="ECO:0007669"/>
    <property type="project" value="InterPro"/>
</dbReference>
<evidence type="ECO:0000256" key="6">
    <source>
        <dbReference type="SAM" id="MobiDB-lite"/>
    </source>
</evidence>